<dbReference type="Gene3D" id="3.40.50.1000">
    <property type="entry name" value="HAD superfamily/HAD-like"/>
    <property type="match status" value="1"/>
</dbReference>
<name>A0A5N5SVX8_9CRUS</name>
<feature type="binding site" evidence="14">
    <location>
        <position position="840"/>
    </location>
    <ligand>
        <name>ATP</name>
        <dbReference type="ChEBI" id="CHEBI:30616"/>
    </ligand>
</feature>
<dbReference type="CDD" id="cd02073">
    <property type="entry name" value="P-type_ATPase_APLT_Dnf-like"/>
    <property type="match status" value="1"/>
</dbReference>
<feature type="binding site" evidence="14">
    <location>
        <position position="653"/>
    </location>
    <ligand>
        <name>ATP</name>
        <dbReference type="ChEBI" id="CHEBI:30616"/>
    </ligand>
</feature>
<evidence type="ECO:0000256" key="13">
    <source>
        <dbReference type="PIRSR" id="PIRSR606539-1"/>
    </source>
</evidence>
<dbReference type="GO" id="GO:0007030">
    <property type="term" value="P:Golgi organization"/>
    <property type="evidence" value="ECO:0007669"/>
    <property type="project" value="TreeGrafter"/>
</dbReference>
<feature type="transmembrane region" description="Helical" evidence="16">
    <location>
        <begin position="1064"/>
        <end position="1082"/>
    </location>
</feature>
<dbReference type="GO" id="GO:0000287">
    <property type="term" value="F:magnesium ion binding"/>
    <property type="evidence" value="ECO:0007669"/>
    <property type="project" value="UniProtKB-UniRule"/>
</dbReference>
<evidence type="ECO:0000259" key="19">
    <source>
        <dbReference type="Pfam" id="PF16212"/>
    </source>
</evidence>
<evidence type="ECO:0000256" key="6">
    <source>
        <dbReference type="ARBA" id="ARBA00022741"/>
    </source>
</evidence>
<feature type="binding site" evidence="15">
    <location>
        <position position="836"/>
    </location>
    <ligand>
        <name>Mg(2+)</name>
        <dbReference type="ChEBI" id="CHEBI:18420"/>
    </ligand>
</feature>
<evidence type="ECO:0000256" key="12">
    <source>
        <dbReference type="ARBA" id="ARBA00034036"/>
    </source>
</evidence>
<dbReference type="OrthoDB" id="377733at2759"/>
<keyword evidence="8 15" id="KW-0460">Magnesium</keyword>
<keyword evidence="7 14" id="KW-0067">ATP-binding</keyword>
<evidence type="ECO:0000256" key="1">
    <source>
        <dbReference type="ARBA" id="ARBA00004141"/>
    </source>
</evidence>
<feature type="transmembrane region" description="Helical" evidence="16">
    <location>
        <begin position="296"/>
        <end position="324"/>
    </location>
</feature>
<protein>
    <recommendedName>
        <fullName evidence="16">Phospholipid-transporting ATPase</fullName>
        <ecNumber evidence="16">7.6.2.1</ecNumber>
    </recommendedName>
</protein>
<dbReference type="PANTHER" id="PTHR24092">
    <property type="entry name" value="PROBABLE PHOSPHOLIPID-TRANSPORTING ATPASE"/>
    <property type="match status" value="1"/>
</dbReference>
<dbReference type="SUPFAM" id="SSF81660">
    <property type="entry name" value="Metal cation-transporting ATPase, ATP-binding domain N"/>
    <property type="match status" value="1"/>
</dbReference>
<comment type="caution">
    <text evidence="20">The sequence shown here is derived from an EMBL/GenBank/DDBJ whole genome shotgun (WGS) entry which is preliminary data.</text>
</comment>
<evidence type="ECO:0000313" key="20">
    <source>
        <dbReference type="EMBL" id="KAB7498147.1"/>
    </source>
</evidence>
<evidence type="ECO:0000256" key="7">
    <source>
        <dbReference type="ARBA" id="ARBA00022840"/>
    </source>
</evidence>
<dbReference type="Pfam" id="PF00122">
    <property type="entry name" value="E1-E2_ATPase"/>
    <property type="match status" value="1"/>
</dbReference>
<keyword evidence="9 16" id="KW-1278">Translocase</keyword>
<keyword evidence="11 16" id="KW-0472">Membrane</keyword>
<feature type="transmembrane region" description="Helical" evidence="16">
    <location>
        <begin position="1163"/>
        <end position="1186"/>
    </location>
</feature>
<dbReference type="SFLD" id="SFLDF00027">
    <property type="entry name" value="p-type_atpase"/>
    <property type="match status" value="1"/>
</dbReference>
<feature type="transmembrane region" description="Helical" evidence="16">
    <location>
        <begin position="1097"/>
        <end position="1116"/>
    </location>
</feature>
<keyword evidence="6 14" id="KW-0547">Nucleotide-binding</keyword>
<evidence type="ECO:0000256" key="3">
    <source>
        <dbReference type="ARBA" id="ARBA00008109"/>
    </source>
</evidence>
<keyword evidence="10 16" id="KW-1133">Transmembrane helix</keyword>
<dbReference type="Pfam" id="PF16209">
    <property type="entry name" value="PhoLip_ATPase_N"/>
    <property type="match status" value="1"/>
</dbReference>
<dbReference type="InterPro" id="IPR059000">
    <property type="entry name" value="ATPase_P-type_domA"/>
</dbReference>
<dbReference type="EMBL" id="SEYY01019546">
    <property type="protein sequence ID" value="KAB7498147.1"/>
    <property type="molecule type" value="Genomic_DNA"/>
</dbReference>
<feature type="binding site" evidence="14">
    <location>
        <position position="816"/>
    </location>
    <ligand>
        <name>ATP</name>
        <dbReference type="ChEBI" id="CHEBI:30616"/>
    </ligand>
</feature>
<dbReference type="InterPro" id="IPR023298">
    <property type="entry name" value="ATPase_P-typ_TM_dom_sf"/>
</dbReference>
<evidence type="ECO:0000256" key="16">
    <source>
        <dbReference type="RuleBase" id="RU362033"/>
    </source>
</evidence>
<dbReference type="InterPro" id="IPR032630">
    <property type="entry name" value="P_typ_ATPase_c"/>
</dbReference>
<dbReference type="SUPFAM" id="SSF56784">
    <property type="entry name" value="HAD-like"/>
    <property type="match status" value="1"/>
</dbReference>
<feature type="binding site" evidence="14">
    <location>
        <position position="374"/>
    </location>
    <ligand>
        <name>ATP</name>
        <dbReference type="ChEBI" id="CHEBI:30616"/>
    </ligand>
</feature>
<dbReference type="EC" id="7.6.2.1" evidence="16"/>
<dbReference type="SUPFAM" id="SSF81665">
    <property type="entry name" value="Calcium ATPase, transmembrane domain M"/>
    <property type="match status" value="2"/>
</dbReference>
<evidence type="ECO:0000259" key="17">
    <source>
        <dbReference type="Pfam" id="PF00122"/>
    </source>
</evidence>
<comment type="similarity">
    <text evidence="3 16">Belongs to the cation transport ATPase (P-type) (TC 3.A.3) family. Type IV subfamily.</text>
</comment>
<dbReference type="InterPro" id="IPR006539">
    <property type="entry name" value="P-type_ATPase_IV"/>
</dbReference>
<evidence type="ECO:0000256" key="5">
    <source>
        <dbReference type="ARBA" id="ARBA00022723"/>
    </source>
</evidence>
<evidence type="ECO:0000256" key="14">
    <source>
        <dbReference type="PIRSR" id="PIRSR606539-2"/>
    </source>
</evidence>
<dbReference type="FunFam" id="3.40.50.1000:FF:000001">
    <property type="entry name" value="Phospholipid-transporting ATPase IC"/>
    <property type="match status" value="1"/>
</dbReference>
<dbReference type="Gene3D" id="2.70.150.10">
    <property type="entry name" value="Calcium-transporting ATPase, cytoplasmic transduction domain A"/>
    <property type="match status" value="1"/>
</dbReference>
<proteinExistence type="inferred from homology"/>
<dbReference type="NCBIfam" id="TIGR01652">
    <property type="entry name" value="ATPase-Plipid"/>
    <property type="match status" value="1"/>
</dbReference>
<dbReference type="InterPro" id="IPR023299">
    <property type="entry name" value="ATPase_P-typ_cyto_dom_N"/>
</dbReference>
<comment type="catalytic activity">
    <reaction evidence="12 16">
        <text>ATP + H2O + phospholipidSide 1 = ADP + phosphate + phospholipidSide 2.</text>
        <dbReference type="EC" id="7.6.2.1"/>
    </reaction>
</comment>
<evidence type="ECO:0000256" key="4">
    <source>
        <dbReference type="ARBA" id="ARBA00022692"/>
    </source>
</evidence>
<dbReference type="FunFam" id="2.70.150.10:FF:000025">
    <property type="entry name" value="Phospholipid-transporting ATPase"/>
    <property type="match status" value="1"/>
</dbReference>
<dbReference type="GO" id="GO:0005802">
    <property type="term" value="C:trans-Golgi network"/>
    <property type="evidence" value="ECO:0007669"/>
    <property type="project" value="TreeGrafter"/>
</dbReference>
<feature type="transmembrane region" description="Helical" evidence="16">
    <location>
        <begin position="908"/>
        <end position="928"/>
    </location>
</feature>
<reference evidence="20 21" key="1">
    <citation type="journal article" date="2019" name="PLoS Biol.">
        <title>Sex chromosomes control vertical transmission of feminizing Wolbachia symbionts in an isopod.</title>
        <authorList>
            <person name="Becking T."/>
            <person name="Chebbi M.A."/>
            <person name="Giraud I."/>
            <person name="Moumen B."/>
            <person name="Laverre T."/>
            <person name="Caubet Y."/>
            <person name="Peccoud J."/>
            <person name="Gilbert C."/>
            <person name="Cordaux R."/>
        </authorList>
    </citation>
    <scope>NUCLEOTIDE SEQUENCE [LARGE SCALE GENOMIC DNA]</scope>
    <source>
        <strain evidence="20">ANa2</strain>
        <tissue evidence="20">Whole body excluding digestive tract and cuticle</tissue>
    </source>
</reference>
<feature type="transmembrane region" description="Helical" evidence="16">
    <location>
        <begin position="247"/>
        <end position="276"/>
    </location>
</feature>
<feature type="binding site" evidence="14">
    <location>
        <position position="573"/>
    </location>
    <ligand>
        <name>ATP</name>
        <dbReference type="ChEBI" id="CHEBI:30616"/>
    </ligand>
</feature>
<dbReference type="Proteomes" id="UP000326759">
    <property type="component" value="Unassembled WGS sequence"/>
</dbReference>
<feature type="non-terminal residue" evidence="20">
    <location>
        <position position="1"/>
    </location>
</feature>
<evidence type="ECO:0000256" key="2">
    <source>
        <dbReference type="ARBA" id="ARBA00004308"/>
    </source>
</evidence>
<dbReference type="Pfam" id="PF16212">
    <property type="entry name" value="PhoLip_ATPase_C"/>
    <property type="match status" value="1"/>
</dbReference>
<feature type="binding site" evidence="14">
    <location>
        <position position="372"/>
    </location>
    <ligand>
        <name>ATP</name>
        <dbReference type="ChEBI" id="CHEBI:30616"/>
    </ligand>
</feature>
<evidence type="ECO:0000256" key="8">
    <source>
        <dbReference type="ARBA" id="ARBA00022842"/>
    </source>
</evidence>
<keyword evidence="5 15" id="KW-0479">Metal-binding</keyword>
<comment type="cofactor">
    <cofactor evidence="15">
        <name>Mg(2+)</name>
        <dbReference type="ChEBI" id="CHEBI:18420"/>
    </cofactor>
</comment>
<dbReference type="InterPro" id="IPR018303">
    <property type="entry name" value="ATPase_P-typ_P_site"/>
</dbReference>
<feature type="domain" description="P-type ATPase A" evidence="17">
    <location>
        <begin position="85"/>
        <end position="151"/>
    </location>
</feature>
<sequence>LYFQKNYIKTSKYTLFNFFPYNLFEQFQRLANFYFLCLLILQLIPVISSLSWVTTALPLFGVLSVTAIKDAYDDYQRHRSDNQVNKRKAKVLRNGQLKEEVWSKVTVGDVIRMEDDQFVAADVLILSTSEPNGLCYIETSELDGETNLKCKQCLTETAELGDDSNAIGAFDAEIICEAPNNQLNKFDGTLFWNKEKYPLDNDKILLRGCILRNTKWCYGVVVFAGKDTKLMQNSGKTKFKRTSIDRLLNFIILGIVFFLLSMCLFCTVACGIWETLTGQYFRVYLPWDELIPDDPTAGAAVIALLVFFSYAIVLNTVVPISLYVSVEVIRLCQSFLINWDESMYYAPTKTHAKARTTTLNEELGQIEYIFSDKTGTLTQNIMTFNKCSIAGRCYGDVLDPRTGEPIEITEDTKYVDLSKNPYYEPEFRFYDQTLVDTLSVGDPDCVTFFKLLALCHTVMPEIKKGKLEYQAQSPDEGALVSAARNFGFVFISRTPNSITISVNGKEETHELLCILDFNNIRKRMSVILRKDGKIRLYCKGADSIIYERLKRDQNALKHHTQEHLNKFAADGLRTLVLAVKDLDERYFQDWKNRHHTAATSLENREDQLHEIYEEIEKDLILLGSTAIEDKLQDGVPQTIANLAVAGIKIWVLTGDKQETAINIGYSCQVGIDIKFGNDKSVLTIITFNNLLIHLPLSLPFTLQLLTDDFADIFIVDGETMQEVVLQLRDYRDQLNKTSTNPTTQTNGNISMVTFSEDTMGGADNMSTDGVTGSDYAIVINGHSLVWALNPSYEDLFLQVATQCKSVICCRVTPLQKALVVDLVKRYKKAVTLSIGDGANDVSMIKIIEYKVFSSFTAAHIGVGISGQEGMQAVLAADYSIAQFRFLERLLLVHGRWSYYRMCKFLRYFFYKNFSFTLCHFWFAFFVGFSAQTVYDPFFISTYNLCYTSMPVMGVGVTDQDVDDFNCVRYPKLYTPGLLNLYFNKKTFVLSAIHGAITVSFLAQTLYDPMFIAVYNLFYTSLPVLALGIFEQDVNAENGIKYPKLYTPGIQNALFNKMAFLRSSLHGFLTAFVLFFLPFGAYYNGMDQEGRSMSDHQLFGSVVATILVIVVTMQISLDTSYWTFFNHITIWGSLVFYFLLQYFYNYVIGGPYVGSLAKAMSEPLFYVTSLLTIVVLMLPVMAWRFYWVDIHPTLSDKVRYKQRIELKLASRRADRRILRTPSARRSRRSLRSGYAFAHQEGFGRLITSGKIMQPRNVKSNFFPTQRFTNGGKGEDSRAGGNFCVIRAVGNNMQKQFKFQRIRFFLNYKIKL</sequence>
<feature type="binding site" evidence="14">
    <location>
        <position position="476"/>
    </location>
    <ligand>
        <name>ATP</name>
        <dbReference type="ChEBI" id="CHEBI:30616"/>
    </ligand>
</feature>
<dbReference type="SFLD" id="SFLDS00003">
    <property type="entry name" value="Haloacid_Dehalogenase"/>
    <property type="match status" value="1"/>
</dbReference>
<feature type="binding site" evidence="14">
    <location>
        <position position="539"/>
    </location>
    <ligand>
        <name>ATP</name>
        <dbReference type="ChEBI" id="CHEBI:30616"/>
    </ligand>
</feature>
<dbReference type="SUPFAM" id="SSF81653">
    <property type="entry name" value="Calcium ATPase, transduction domain A"/>
    <property type="match status" value="1"/>
</dbReference>
<dbReference type="Gene3D" id="3.40.1110.10">
    <property type="entry name" value="Calcium-transporting ATPase, cytoplasmic domain N"/>
    <property type="match status" value="1"/>
</dbReference>
<evidence type="ECO:0000313" key="21">
    <source>
        <dbReference type="Proteomes" id="UP000326759"/>
    </source>
</evidence>
<dbReference type="GO" id="GO:0045332">
    <property type="term" value="P:phospholipid translocation"/>
    <property type="evidence" value="ECO:0007669"/>
    <property type="project" value="TreeGrafter"/>
</dbReference>
<dbReference type="InterPro" id="IPR044492">
    <property type="entry name" value="P_typ_ATPase_HD_dom"/>
</dbReference>
<feature type="domain" description="P-type ATPase C-terminal" evidence="19">
    <location>
        <begin position="873"/>
        <end position="996"/>
    </location>
</feature>
<dbReference type="NCBIfam" id="TIGR01494">
    <property type="entry name" value="ATPase_P-type"/>
    <property type="match status" value="1"/>
</dbReference>
<gene>
    <name evidence="20" type="primary">ATP8B2</name>
    <name evidence="20" type="ORF">Anas_02800</name>
</gene>
<dbReference type="InterPro" id="IPR032631">
    <property type="entry name" value="P-type_ATPase_N"/>
</dbReference>
<dbReference type="PRINTS" id="PR00121">
    <property type="entry name" value="NAKATPASE"/>
</dbReference>
<feature type="binding site" evidence="14">
    <location>
        <position position="839"/>
    </location>
    <ligand>
        <name>ATP</name>
        <dbReference type="ChEBI" id="CHEBI:30616"/>
    </ligand>
</feature>
<comment type="subcellular location">
    <subcellularLocation>
        <location evidence="2">Endomembrane system</location>
    </subcellularLocation>
    <subcellularLocation>
        <location evidence="1 16">Membrane</location>
        <topology evidence="1 16">Multi-pass membrane protein</topology>
    </subcellularLocation>
</comment>
<feature type="binding site" evidence="14">
    <location>
        <position position="654"/>
    </location>
    <ligand>
        <name>ATP</name>
        <dbReference type="ChEBI" id="CHEBI:30616"/>
    </ligand>
</feature>
<dbReference type="Pfam" id="PF13246">
    <property type="entry name" value="Cation_ATPase"/>
    <property type="match status" value="1"/>
</dbReference>
<feature type="binding site" evidence="14">
    <location>
        <position position="655"/>
    </location>
    <ligand>
        <name>ATP</name>
        <dbReference type="ChEBI" id="CHEBI:30616"/>
    </ligand>
</feature>
<dbReference type="InterPro" id="IPR023214">
    <property type="entry name" value="HAD_sf"/>
</dbReference>
<keyword evidence="21" id="KW-1185">Reference proteome</keyword>
<dbReference type="InterPro" id="IPR036412">
    <property type="entry name" value="HAD-like_sf"/>
</dbReference>
<dbReference type="GO" id="GO:0005886">
    <property type="term" value="C:plasma membrane"/>
    <property type="evidence" value="ECO:0007669"/>
    <property type="project" value="TreeGrafter"/>
</dbReference>
<feature type="binding site" evidence="14">
    <location>
        <position position="373"/>
    </location>
    <ligand>
        <name>ATP</name>
        <dbReference type="ChEBI" id="CHEBI:30616"/>
    </ligand>
</feature>
<feature type="domain" description="P-type ATPase N-terminal" evidence="18">
    <location>
        <begin position="3"/>
        <end position="55"/>
    </location>
</feature>
<evidence type="ECO:0000256" key="15">
    <source>
        <dbReference type="PIRSR" id="PIRSR606539-3"/>
    </source>
</evidence>
<evidence type="ECO:0000259" key="18">
    <source>
        <dbReference type="Pfam" id="PF16209"/>
    </source>
</evidence>
<dbReference type="FunFam" id="3.40.1110.10:FF:000188">
    <property type="entry name" value="Phospholipid-transporting ATPase"/>
    <property type="match status" value="1"/>
</dbReference>
<dbReference type="SFLD" id="SFLDG00002">
    <property type="entry name" value="C1.7:_P-type_atpase_like"/>
    <property type="match status" value="1"/>
</dbReference>
<dbReference type="InterPro" id="IPR001757">
    <property type="entry name" value="P_typ_ATPase"/>
</dbReference>
<accession>A0A5N5SVX8</accession>
<evidence type="ECO:0000256" key="9">
    <source>
        <dbReference type="ARBA" id="ARBA00022967"/>
    </source>
</evidence>
<dbReference type="GO" id="GO:0140345">
    <property type="term" value="F:phosphatidylcholine flippase activity"/>
    <property type="evidence" value="ECO:0007669"/>
    <property type="project" value="UniProtKB-ARBA"/>
</dbReference>
<feature type="binding site" evidence="15">
    <location>
        <position position="374"/>
    </location>
    <ligand>
        <name>Mg(2+)</name>
        <dbReference type="ChEBI" id="CHEBI:18420"/>
    </ligand>
</feature>
<feature type="binding site" evidence="14">
    <location>
        <position position="517"/>
    </location>
    <ligand>
        <name>ATP</name>
        <dbReference type="ChEBI" id="CHEBI:30616"/>
    </ligand>
</feature>
<dbReference type="InterPro" id="IPR008250">
    <property type="entry name" value="ATPase_P-typ_transduc_dom_A_sf"/>
</dbReference>
<feature type="binding site" evidence="14">
    <location>
        <position position="810"/>
    </location>
    <ligand>
        <name>ATP</name>
        <dbReference type="ChEBI" id="CHEBI:30616"/>
    </ligand>
</feature>
<dbReference type="GO" id="GO:0016887">
    <property type="term" value="F:ATP hydrolysis activity"/>
    <property type="evidence" value="ECO:0007669"/>
    <property type="project" value="InterPro"/>
</dbReference>
<keyword evidence="4 16" id="KW-0812">Transmembrane</keyword>
<evidence type="ECO:0000256" key="11">
    <source>
        <dbReference type="ARBA" id="ARBA00023136"/>
    </source>
</evidence>
<feature type="active site" description="4-aspartylphosphate intermediate" evidence="13">
    <location>
        <position position="372"/>
    </location>
</feature>
<feature type="binding site" evidence="15">
    <location>
        <position position="372"/>
    </location>
    <ligand>
        <name>Mg(2+)</name>
        <dbReference type="ChEBI" id="CHEBI:18420"/>
    </ligand>
</feature>
<feature type="transmembrane region" description="Helical" evidence="16">
    <location>
        <begin position="1123"/>
        <end position="1143"/>
    </location>
</feature>
<dbReference type="PANTHER" id="PTHR24092:SF190">
    <property type="entry name" value="PHOSPHOLIPID-TRANSPORTING ATPASE"/>
    <property type="match status" value="1"/>
</dbReference>
<feature type="transmembrane region" description="Helical" evidence="16">
    <location>
        <begin position="987"/>
        <end position="1006"/>
    </location>
</feature>
<dbReference type="PROSITE" id="PS00154">
    <property type="entry name" value="ATPASE_E1_E2"/>
    <property type="match status" value="1"/>
</dbReference>
<feature type="transmembrane region" description="Helical" evidence="16">
    <location>
        <begin position="33"/>
        <end position="60"/>
    </location>
</feature>
<organism evidence="20 21">
    <name type="scientific">Armadillidium nasatum</name>
    <dbReference type="NCBI Taxonomy" id="96803"/>
    <lineage>
        <taxon>Eukaryota</taxon>
        <taxon>Metazoa</taxon>
        <taxon>Ecdysozoa</taxon>
        <taxon>Arthropoda</taxon>
        <taxon>Crustacea</taxon>
        <taxon>Multicrustacea</taxon>
        <taxon>Malacostraca</taxon>
        <taxon>Eumalacostraca</taxon>
        <taxon>Peracarida</taxon>
        <taxon>Isopoda</taxon>
        <taxon>Oniscidea</taxon>
        <taxon>Crinocheta</taxon>
        <taxon>Armadillidiidae</taxon>
        <taxon>Armadillidium</taxon>
    </lineage>
</organism>
<evidence type="ECO:0000256" key="10">
    <source>
        <dbReference type="ARBA" id="ARBA00022989"/>
    </source>
</evidence>
<dbReference type="GO" id="GO:0005524">
    <property type="term" value="F:ATP binding"/>
    <property type="evidence" value="ECO:0007669"/>
    <property type="project" value="UniProtKB-UniRule"/>
</dbReference>
<feature type="binding site" evidence="15">
    <location>
        <position position="840"/>
    </location>
    <ligand>
        <name>Mg(2+)</name>
        <dbReference type="ChEBI" id="CHEBI:18420"/>
    </ligand>
</feature>